<proteinExistence type="predicted"/>
<dbReference type="RefSeq" id="WP_067523616.1">
    <property type="nucleotide sequence ID" value="NZ_JABELX010000013.1"/>
</dbReference>
<reference evidence="1 2" key="1">
    <citation type="submission" date="2020-05" db="EMBL/GenBank/DDBJ databases">
        <title>MicrobeNet Type strains.</title>
        <authorList>
            <person name="Nicholson A.C."/>
        </authorList>
    </citation>
    <scope>NUCLEOTIDE SEQUENCE [LARGE SCALE GENOMIC DNA]</scope>
    <source>
        <strain evidence="1 2">JCM 3224</strain>
    </source>
</reference>
<keyword evidence="2" id="KW-1185">Reference proteome</keyword>
<name>A0A849CFA7_9NOCA</name>
<evidence type="ECO:0000313" key="1">
    <source>
        <dbReference type="EMBL" id="NNH74219.1"/>
    </source>
</evidence>
<gene>
    <name evidence="1" type="ORF">HLB23_30950</name>
</gene>
<dbReference type="EMBL" id="JABELX010000013">
    <property type="protein sequence ID" value="NNH74219.1"/>
    <property type="molecule type" value="Genomic_DNA"/>
</dbReference>
<sequence length="67" mass="7298">MSGRRSSRPERLPLPLAKGAISFRSGGDEIPDAYEWDIGGVTIFYTLIETGPLLIQVVVQVIVIDAL</sequence>
<organism evidence="1 2">
    <name type="scientific">Nocardia uniformis</name>
    <dbReference type="NCBI Taxonomy" id="53432"/>
    <lineage>
        <taxon>Bacteria</taxon>
        <taxon>Bacillati</taxon>
        <taxon>Actinomycetota</taxon>
        <taxon>Actinomycetes</taxon>
        <taxon>Mycobacteriales</taxon>
        <taxon>Nocardiaceae</taxon>
        <taxon>Nocardia</taxon>
    </lineage>
</organism>
<evidence type="ECO:0000313" key="2">
    <source>
        <dbReference type="Proteomes" id="UP000586827"/>
    </source>
</evidence>
<accession>A0A849CFA7</accession>
<comment type="caution">
    <text evidence="1">The sequence shown here is derived from an EMBL/GenBank/DDBJ whole genome shotgun (WGS) entry which is preliminary data.</text>
</comment>
<dbReference type="Proteomes" id="UP000586827">
    <property type="component" value="Unassembled WGS sequence"/>
</dbReference>
<dbReference type="AlphaFoldDB" id="A0A849CFA7"/>
<protein>
    <submittedName>
        <fullName evidence="1">Uncharacterized protein</fullName>
    </submittedName>
</protein>